<reference evidence="4" key="1">
    <citation type="journal article" date="2019" name="Int. J. Syst. Evol. Microbiol.">
        <title>The Global Catalogue of Microorganisms (GCM) 10K type strain sequencing project: providing services to taxonomists for standard genome sequencing and annotation.</title>
        <authorList>
            <consortium name="The Broad Institute Genomics Platform"/>
            <consortium name="The Broad Institute Genome Sequencing Center for Infectious Disease"/>
            <person name="Wu L."/>
            <person name="Ma J."/>
        </authorList>
    </citation>
    <scope>NUCLEOTIDE SEQUENCE [LARGE SCALE GENOMIC DNA]</scope>
    <source>
        <strain evidence="4">JCM 17342</strain>
    </source>
</reference>
<feature type="chain" id="PRO_5047398283" description="Lipoprotein" evidence="2">
    <location>
        <begin position="21"/>
        <end position="180"/>
    </location>
</feature>
<feature type="compositionally biased region" description="Gly residues" evidence="1">
    <location>
        <begin position="166"/>
        <end position="180"/>
    </location>
</feature>
<organism evidence="3 4">
    <name type="scientific">Allokutzneria multivorans</name>
    <dbReference type="NCBI Taxonomy" id="1142134"/>
    <lineage>
        <taxon>Bacteria</taxon>
        <taxon>Bacillati</taxon>
        <taxon>Actinomycetota</taxon>
        <taxon>Actinomycetes</taxon>
        <taxon>Pseudonocardiales</taxon>
        <taxon>Pseudonocardiaceae</taxon>
        <taxon>Allokutzneria</taxon>
    </lineage>
</organism>
<dbReference type="PROSITE" id="PS51257">
    <property type="entry name" value="PROKAR_LIPOPROTEIN"/>
    <property type="match status" value="1"/>
</dbReference>
<feature type="region of interest" description="Disordered" evidence="1">
    <location>
        <begin position="129"/>
        <end position="150"/>
    </location>
</feature>
<dbReference type="RefSeq" id="WP_344877733.1">
    <property type="nucleotide sequence ID" value="NZ_BAABAL010000017.1"/>
</dbReference>
<gene>
    <name evidence="3" type="ORF">GCM10022247_44120</name>
</gene>
<dbReference type="Proteomes" id="UP001501747">
    <property type="component" value="Unassembled WGS sequence"/>
</dbReference>
<keyword evidence="4" id="KW-1185">Reference proteome</keyword>
<evidence type="ECO:0000256" key="2">
    <source>
        <dbReference type="SAM" id="SignalP"/>
    </source>
</evidence>
<protein>
    <recommendedName>
        <fullName evidence="5">Lipoprotein</fullName>
    </recommendedName>
</protein>
<proteinExistence type="predicted"/>
<feature type="region of interest" description="Disordered" evidence="1">
    <location>
        <begin position="161"/>
        <end position="180"/>
    </location>
</feature>
<dbReference type="EMBL" id="BAABAL010000017">
    <property type="protein sequence ID" value="GAA4016261.1"/>
    <property type="molecule type" value="Genomic_DNA"/>
</dbReference>
<accession>A0ABP7STC3</accession>
<evidence type="ECO:0000256" key="1">
    <source>
        <dbReference type="SAM" id="MobiDB-lite"/>
    </source>
</evidence>
<feature type="compositionally biased region" description="Basic and acidic residues" evidence="1">
    <location>
        <begin position="36"/>
        <end position="52"/>
    </location>
</feature>
<keyword evidence="2" id="KW-0732">Signal</keyword>
<feature type="region of interest" description="Disordered" evidence="1">
    <location>
        <begin position="25"/>
        <end position="52"/>
    </location>
</feature>
<sequence>MRTLRLAGVSAVLMSALVLAGCSGTPDNKVASLGGDKGKTAEQSDADVPKDPKERMLKFAKCMRDNGVDMPDPEFGEGGSSITLGQGDVDRDKFEKANKACEKYSGAKDFNPNDPKFKEEQLKFAKCMRDNGVDMPDPGADGSARAIPMDKDPAKMEEALKKCSGDGKGGFVSVRPGGGK</sequence>
<evidence type="ECO:0008006" key="5">
    <source>
        <dbReference type="Google" id="ProtNLM"/>
    </source>
</evidence>
<feature type="region of interest" description="Disordered" evidence="1">
    <location>
        <begin position="67"/>
        <end position="89"/>
    </location>
</feature>
<name>A0ABP7STC3_9PSEU</name>
<evidence type="ECO:0000313" key="4">
    <source>
        <dbReference type="Proteomes" id="UP001501747"/>
    </source>
</evidence>
<feature type="signal peptide" evidence="2">
    <location>
        <begin position="1"/>
        <end position="20"/>
    </location>
</feature>
<comment type="caution">
    <text evidence="3">The sequence shown here is derived from an EMBL/GenBank/DDBJ whole genome shotgun (WGS) entry which is preliminary data.</text>
</comment>
<evidence type="ECO:0000313" key="3">
    <source>
        <dbReference type="EMBL" id="GAA4016261.1"/>
    </source>
</evidence>